<evidence type="ECO:0000313" key="3">
    <source>
        <dbReference type="Proteomes" id="UP001165263"/>
    </source>
</evidence>
<keyword evidence="1" id="KW-1133">Transmembrane helix</keyword>
<feature type="transmembrane region" description="Helical" evidence="1">
    <location>
        <begin position="21"/>
        <end position="42"/>
    </location>
</feature>
<feature type="transmembrane region" description="Helical" evidence="1">
    <location>
        <begin position="304"/>
        <end position="323"/>
    </location>
</feature>
<feature type="transmembrane region" description="Helical" evidence="1">
    <location>
        <begin position="362"/>
        <end position="380"/>
    </location>
</feature>
<evidence type="ECO:0008006" key="4">
    <source>
        <dbReference type="Google" id="ProtNLM"/>
    </source>
</evidence>
<feature type="transmembrane region" description="Helical" evidence="1">
    <location>
        <begin position="204"/>
        <end position="227"/>
    </location>
</feature>
<comment type="caution">
    <text evidence="2">The sequence shown here is derived from an EMBL/GenBank/DDBJ whole genome shotgun (WGS) entry which is preliminary data.</text>
</comment>
<feature type="transmembrane region" description="Helical" evidence="1">
    <location>
        <begin position="247"/>
        <end position="267"/>
    </location>
</feature>
<feature type="transmembrane region" description="Helical" evidence="1">
    <location>
        <begin position="330"/>
        <end position="350"/>
    </location>
</feature>
<feature type="transmembrane region" description="Helical" evidence="1">
    <location>
        <begin position="136"/>
        <end position="154"/>
    </location>
</feature>
<proteinExistence type="predicted"/>
<reference evidence="2" key="1">
    <citation type="submission" date="2022-08" db="EMBL/GenBank/DDBJ databases">
        <title>Reclassification of Massilia species as members of the genera Telluria, Duganella, Pseudoduganella, Mokoshia gen. nov. and Zemynaea gen. nov. using orthogonal and non-orthogonal genome-based approaches.</title>
        <authorList>
            <person name="Bowman J.P."/>
        </authorList>
    </citation>
    <scope>NUCLEOTIDE SEQUENCE</scope>
    <source>
        <strain evidence="2">LMG 11547</strain>
    </source>
</reference>
<evidence type="ECO:0000313" key="2">
    <source>
        <dbReference type="EMBL" id="MCS0629761.1"/>
    </source>
</evidence>
<evidence type="ECO:0000256" key="1">
    <source>
        <dbReference type="SAM" id="Phobius"/>
    </source>
</evidence>
<sequence>MNRPSSFVADDRKPLLNARTLSPNVLLFVAIAIVLMVFQWHIDANKVLHEMGDFGANSLLILDAKRLHLLYGNYSRIGVNHPGPAILYVLAFGELVFHDWLHVAPSPFSGQLLAVCLYSAAWIVTVFALVRRMVGAVLPALMFTLVFTAVLGLCEPSVFLGIWFPDLYILPFAVVVLSIARLAWGHTDALRTLAVSSGFVINGHVSFVPMLGVMLIVMLAANLLVTLRDPERRILAPGFLVRHRRDILISVGILFLFFVPLIIATIVDFPGPVYGYIAFGRNDKHNALAEALAFVGLFWKPGHAWIWGVAVALLLLTGVRAASKTFLRDARALGFAFVAASAALLFYAKFGIDHLDLVYVGLFYYSVPALAAGLGLLYLYEAVRWNAKVIAAGIVTVAAVVATGNAVKKPAFYDDLYDIPGSAQLYDQLRKLPGTGRIVLDIEQNGIAWEYVWGNVVALQLHARRQGEDLFCMNEHWHILFTKPARCRPEELNTQRRFFVRPTRTADMVAEEPDFQGQGLLLYRHGRVLTPVAYTNLVDHKDYFRTILGKGWADIETDFVWSTGPVAEINLPADPKRQGQVHLDLGSFMPVKTFSQHVDVLVNGQPAGGWDFNNFEMRRQIKIPLGADPTAPQHIELRIAHPVSPKQYGWSPDDRLLGVSLYGIR</sequence>
<feature type="transmembrane region" description="Helical" evidence="1">
    <location>
        <begin position="387"/>
        <end position="407"/>
    </location>
</feature>
<feature type="transmembrane region" description="Helical" evidence="1">
    <location>
        <begin position="112"/>
        <end position="130"/>
    </location>
</feature>
<gene>
    <name evidence="2" type="ORF">NX786_10510</name>
</gene>
<organism evidence="2 3">
    <name type="scientific">Telluria mixta</name>
    <dbReference type="NCBI Taxonomy" id="34071"/>
    <lineage>
        <taxon>Bacteria</taxon>
        <taxon>Pseudomonadati</taxon>
        <taxon>Pseudomonadota</taxon>
        <taxon>Betaproteobacteria</taxon>
        <taxon>Burkholderiales</taxon>
        <taxon>Oxalobacteraceae</taxon>
        <taxon>Telluria group</taxon>
        <taxon>Telluria</taxon>
    </lineage>
</organism>
<dbReference type="RefSeq" id="WP_259448878.1">
    <property type="nucleotide sequence ID" value="NZ_CP119520.1"/>
</dbReference>
<accession>A0ABT2BYU6</accession>
<keyword evidence="1" id="KW-0472">Membrane</keyword>
<dbReference type="EMBL" id="JANUHC010000003">
    <property type="protein sequence ID" value="MCS0629761.1"/>
    <property type="molecule type" value="Genomic_DNA"/>
</dbReference>
<keyword evidence="3" id="KW-1185">Reference proteome</keyword>
<protein>
    <recommendedName>
        <fullName evidence="4">Glycosyltransferase RgtA/B/C/D-like domain-containing protein</fullName>
    </recommendedName>
</protein>
<dbReference type="Proteomes" id="UP001165263">
    <property type="component" value="Unassembled WGS sequence"/>
</dbReference>
<name>A0ABT2BYU6_9BURK</name>
<keyword evidence="1" id="KW-0812">Transmembrane</keyword>